<comment type="caution">
    <text evidence="10">The sequence shown here is derived from an EMBL/GenBank/DDBJ whole genome shotgun (WGS) entry which is preliminary data.</text>
</comment>
<gene>
    <name evidence="5" type="primary">cheB</name>
    <name evidence="10" type="ORF">H5P28_12080</name>
</gene>
<sequence length="357" mass="38932">MNSRPKIRVLVVDDSAVVRRTITGLLNQEPDIEVLAAAVDPYDARDKILELRPDVITLDLEMPRMDGITFLEHLMCKHPMPVIVLSSLTQKGSRAALAALERGAVEVLAKPKVAFELGETGRILADTVRMAASARVSARSLPSRQGRTQTGAAYSQLSWNPEQVGFIGASTGGTEAIRLVLEQLPANIPPLCLVQHMPAFISTTFVQRLDQCCAMEVREARNGDRLRPGLALVAPGDWHMALCEDRHGFFIRLRQSPKIWYQRPSVDVLFRSAASLSRGQFTAAVLTGMGRDGAEGLRELRQKGAVTFAQDEATSVVYGMPKMALECGGTDRALPLHGIAPAMLDSFVAQLSKPTLR</sequence>
<dbReference type="Pfam" id="PF01339">
    <property type="entry name" value="CheB_methylest"/>
    <property type="match status" value="1"/>
</dbReference>
<feature type="domain" description="CheB-type methylesterase" evidence="9">
    <location>
        <begin position="158"/>
        <end position="350"/>
    </location>
</feature>
<dbReference type="CDD" id="cd16432">
    <property type="entry name" value="CheB_Rec"/>
    <property type="match status" value="1"/>
</dbReference>
<organism evidence="10 11">
    <name type="scientific">Ruficoccus amylovorans</name>
    <dbReference type="NCBI Taxonomy" id="1804625"/>
    <lineage>
        <taxon>Bacteria</taxon>
        <taxon>Pseudomonadati</taxon>
        <taxon>Verrucomicrobiota</taxon>
        <taxon>Opitutia</taxon>
        <taxon>Puniceicoccales</taxon>
        <taxon>Cerasicoccaceae</taxon>
        <taxon>Ruficoccus</taxon>
    </lineage>
</organism>
<feature type="active site" evidence="5 6">
    <location>
        <position position="170"/>
    </location>
</feature>
<dbReference type="AlphaFoldDB" id="A0A842HH98"/>
<keyword evidence="3 5" id="KW-0378">Hydrolase</keyword>
<dbReference type="NCBIfam" id="NF001965">
    <property type="entry name" value="PRK00742.1"/>
    <property type="match status" value="1"/>
</dbReference>
<dbReference type="PANTHER" id="PTHR42872">
    <property type="entry name" value="PROTEIN-GLUTAMATE METHYLESTERASE/PROTEIN-GLUTAMINE GLUTAMINASE"/>
    <property type="match status" value="1"/>
</dbReference>
<dbReference type="RefSeq" id="WP_185675962.1">
    <property type="nucleotide sequence ID" value="NZ_JACHVB010000035.1"/>
</dbReference>
<dbReference type="InterPro" id="IPR008248">
    <property type="entry name" value="CheB-like"/>
</dbReference>
<dbReference type="GO" id="GO:0005737">
    <property type="term" value="C:cytoplasm"/>
    <property type="evidence" value="ECO:0007669"/>
    <property type="project" value="UniProtKB-SubCell"/>
</dbReference>
<evidence type="ECO:0000256" key="5">
    <source>
        <dbReference type="HAMAP-Rule" id="MF_00099"/>
    </source>
</evidence>
<feature type="active site" evidence="5 6">
    <location>
        <position position="196"/>
    </location>
</feature>
<comment type="function">
    <text evidence="5">Involved in chemotaxis. Part of a chemotaxis signal transduction system that modulates chemotaxis in response to various stimuli. Catalyzes the demethylation of specific methylglutamate residues introduced into the chemoreceptors (methyl-accepting chemotaxis proteins or MCP) by CheR. Also mediates the irreversible deamidation of specific glutamine residues to glutamic acid.</text>
</comment>
<dbReference type="InterPro" id="IPR011006">
    <property type="entry name" value="CheY-like_superfamily"/>
</dbReference>
<evidence type="ECO:0000256" key="4">
    <source>
        <dbReference type="ARBA" id="ARBA00048267"/>
    </source>
</evidence>
<name>A0A842HH98_9BACT</name>
<evidence type="ECO:0000313" key="11">
    <source>
        <dbReference type="Proteomes" id="UP000546464"/>
    </source>
</evidence>
<dbReference type="NCBIfam" id="NF009206">
    <property type="entry name" value="PRK12555.1"/>
    <property type="match status" value="1"/>
</dbReference>
<feature type="active site" evidence="5 6">
    <location>
        <position position="292"/>
    </location>
</feature>
<dbReference type="InterPro" id="IPR001789">
    <property type="entry name" value="Sig_transdc_resp-reg_receiver"/>
</dbReference>
<evidence type="ECO:0000313" key="10">
    <source>
        <dbReference type="EMBL" id="MBC2594996.1"/>
    </source>
</evidence>
<dbReference type="SUPFAM" id="SSF52738">
    <property type="entry name" value="Methylesterase CheB, C-terminal domain"/>
    <property type="match status" value="1"/>
</dbReference>
<accession>A0A842HH98</accession>
<keyword evidence="5 7" id="KW-0597">Phosphoprotein</keyword>
<dbReference type="HAMAP" id="MF_00099">
    <property type="entry name" value="CheB_chemtxs"/>
    <property type="match status" value="1"/>
</dbReference>
<evidence type="ECO:0000256" key="3">
    <source>
        <dbReference type="ARBA" id="ARBA00022801"/>
    </source>
</evidence>
<dbReference type="SMART" id="SM00448">
    <property type="entry name" value="REC"/>
    <property type="match status" value="1"/>
</dbReference>
<dbReference type="InterPro" id="IPR035909">
    <property type="entry name" value="CheB_C"/>
</dbReference>
<evidence type="ECO:0000256" key="2">
    <source>
        <dbReference type="ARBA" id="ARBA00022500"/>
    </source>
</evidence>
<dbReference type="EMBL" id="JACHVB010000035">
    <property type="protein sequence ID" value="MBC2594996.1"/>
    <property type="molecule type" value="Genomic_DNA"/>
</dbReference>
<dbReference type="GO" id="GO:0000156">
    <property type="term" value="F:phosphorelay response regulator activity"/>
    <property type="evidence" value="ECO:0007669"/>
    <property type="project" value="InterPro"/>
</dbReference>
<dbReference type="Gene3D" id="3.40.50.180">
    <property type="entry name" value="Methylesterase CheB, C-terminal domain"/>
    <property type="match status" value="1"/>
</dbReference>
<keyword evidence="2 5" id="KW-0145">Chemotaxis</keyword>
<evidence type="ECO:0000256" key="1">
    <source>
        <dbReference type="ARBA" id="ARBA00022490"/>
    </source>
</evidence>
<dbReference type="PANTHER" id="PTHR42872:SF6">
    <property type="entry name" value="PROTEIN-GLUTAMATE METHYLESTERASE_PROTEIN-GLUTAMINE GLUTAMINASE"/>
    <property type="match status" value="1"/>
</dbReference>
<protein>
    <recommendedName>
        <fullName evidence="5">Protein-glutamate methylesterase/protein-glutamine glutaminase</fullName>
        <ecNumber evidence="5">3.1.1.61</ecNumber>
        <ecNumber evidence="5">3.5.1.44</ecNumber>
    </recommendedName>
</protein>
<dbReference type="CDD" id="cd17541">
    <property type="entry name" value="REC_CheB-like"/>
    <property type="match status" value="1"/>
</dbReference>
<evidence type="ECO:0000256" key="7">
    <source>
        <dbReference type="PROSITE-ProRule" id="PRU00169"/>
    </source>
</evidence>
<evidence type="ECO:0000259" key="8">
    <source>
        <dbReference type="PROSITE" id="PS50110"/>
    </source>
</evidence>
<reference evidence="10 11" key="1">
    <citation type="submission" date="2020-07" db="EMBL/GenBank/DDBJ databases">
        <authorList>
            <person name="Feng X."/>
        </authorList>
    </citation>
    <scope>NUCLEOTIDE SEQUENCE [LARGE SCALE GENOMIC DNA]</scope>
    <source>
        <strain evidence="10 11">JCM31066</strain>
    </source>
</reference>
<comment type="catalytic activity">
    <reaction evidence="4 5">
        <text>[protein]-L-glutamate 5-O-methyl ester + H2O = L-glutamyl-[protein] + methanol + H(+)</text>
        <dbReference type="Rhea" id="RHEA:23236"/>
        <dbReference type="Rhea" id="RHEA-COMP:10208"/>
        <dbReference type="Rhea" id="RHEA-COMP:10311"/>
        <dbReference type="ChEBI" id="CHEBI:15377"/>
        <dbReference type="ChEBI" id="CHEBI:15378"/>
        <dbReference type="ChEBI" id="CHEBI:17790"/>
        <dbReference type="ChEBI" id="CHEBI:29973"/>
        <dbReference type="ChEBI" id="CHEBI:82795"/>
        <dbReference type="EC" id="3.1.1.61"/>
    </reaction>
</comment>
<comment type="similarity">
    <text evidence="5">Belongs to the CheB family.</text>
</comment>
<dbReference type="EC" id="3.1.1.61" evidence="5"/>
<dbReference type="GO" id="GO:0050568">
    <property type="term" value="F:protein-glutamine glutaminase activity"/>
    <property type="evidence" value="ECO:0007669"/>
    <property type="project" value="UniProtKB-UniRule"/>
</dbReference>
<proteinExistence type="inferred from homology"/>
<dbReference type="GO" id="GO:0008984">
    <property type="term" value="F:protein-glutamate methylesterase activity"/>
    <property type="evidence" value="ECO:0007669"/>
    <property type="project" value="UniProtKB-UniRule"/>
</dbReference>
<dbReference type="Gene3D" id="3.40.50.2300">
    <property type="match status" value="1"/>
</dbReference>
<keyword evidence="1 5" id="KW-0963">Cytoplasm</keyword>
<comment type="PTM">
    <text evidence="5">Phosphorylated by CheA. Phosphorylation of the N-terminal regulatory domain activates the methylesterase activity.</text>
</comment>
<dbReference type="PROSITE" id="PS50110">
    <property type="entry name" value="RESPONSE_REGULATORY"/>
    <property type="match status" value="1"/>
</dbReference>
<evidence type="ECO:0000256" key="6">
    <source>
        <dbReference type="PROSITE-ProRule" id="PRU00050"/>
    </source>
</evidence>
<comment type="catalytic activity">
    <reaction evidence="5">
        <text>L-glutaminyl-[protein] + H2O = L-glutamyl-[protein] + NH4(+)</text>
        <dbReference type="Rhea" id="RHEA:16441"/>
        <dbReference type="Rhea" id="RHEA-COMP:10207"/>
        <dbReference type="Rhea" id="RHEA-COMP:10208"/>
        <dbReference type="ChEBI" id="CHEBI:15377"/>
        <dbReference type="ChEBI" id="CHEBI:28938"/>
        <dbReference type="ChEBI" id="CHEBI:29973"/>
        <dbReference type="ChEBI" id="CHEBI:30011"/>
        <dbReference type="EC" id="3.5.1.44"/>
    </reaction>
</comment>
<comment type="domain">
    <text evidence="5">Contains a C-terminal catalytic domain, and an N-terminal region which modulates catalytic activity.</text>
</comment>
<evidence type="ECO:0000259" key="9">
    <source>
        <dbReference type="PROSITE" id="PS50122"/>
    </source>
</evidence>
<feature type="modified residue" description="4-aspartylphosphate" evidence="5 7">
    <location>
        <position position="59"/>
    </location>
</feature>
<dbReference type="SUPFAM" id="SSF52172">
    <property type="entry name" value="CheY-like"/>
    <property type="match status" value="1"/>
</dbReference>
<dbReference type="PROSITE" id="PS50122">
    <property type="entry name" value="CHEB"/>
    <property type="match status" value="1"/>
</dbReference>
<dbReference type="Proteomes" id="UP000546464">
    <property type="component" value="Unassembled WGS sequence"/>
</dbReference>
<dbReference type="GO" id="GO:0006935">
    <property type="term" value="P:chemotaxis"/>
    <property type="evidence" value="ECO:0007669"/>
    <property type="project" value="UniProtKB-UniRule"/>
</dbReference>
<comment type="subcellular location">
    <subcellularLocation>
        <location evidence="5">Cytoplasm</location>
    </subcellularLocation>
</comment>
<feature type="domain" description="Response regulatory" evidence="8">
    <location>
        <begin position="8"/>
        <end position="125"/>
    </location>
</feature>
<dbReference type="InterPro" id="IPR000673">
    <property type="entry name" value="Sig_transdc_resp-reg_Me-estase"/>
</dbReference>
<dbReference type="EC" id="3.5.1.44" evidence="5"/>
<dbReference type="Pfam" id="PF00072">
    <property type="entry name" value="Response_reg"/>
    <property type="match status" value="1"/>
</dbReference>
<dbReference type="PIRSF" id="PIRSF000876">
    <property type="entry name" value="RR_chemtxs_CheB"/>
    <property type="match status" value="1"/>
</dbReference>
<keyword evidence="11" id="KW-1185">Reference proteome</keyword>